<evidence type="ECO:0000313" key="1">
    <source>
        <dbReference type="EMBL" id="QEA08149.1"/>
    </source>
</evidence>
<dbReference type="Gene3D" id="3.40.1260.10">
    <property type="entry name" value="DsrEFH-like"/>
    <property type="match status" value="1"/>
</dbReference>
<organism evidence="1">
    <name type="scientific">uncultured organism</name>
    <dbReference type="NCBI Taxonomy" id="155900"/>
    <lineage>
        <taxon>unclassified sequences</taxon>
        <taxon>environmental samples</taxon>
    </lineage>
</organism>
<name>A0A5B8RGF6_9ZZZZ</name>
<sequence length="75" mass="7763">MSASDEGGETVQPPDMAPRQMLGGLVDAGVRVDVCAIYLPTEGLSDRDLRPGVGVATPSDIGAVMADPATRLFTF</sequence>
<accession>A0A5B8RGF6</accession>
<protein>
    <recommendedName>
        <fullName evidence="2">DsrE/DsrF-like family</fullName>
    </recommendedName>
</protein>
<evidence type="ECO:0008006" key="2">
    <source>
        <dbReference type="Google" id="ProtNLM"/>
    </source>
</evidence>
<dbReference type="AlphaFoldDB" id="A0A5B8RGF6"/>
<gene>
    <name evidence="1" type="ORF">KBTEX_04527</name>
</gene>
<dbReference type="InterPro" id="IPR027396">
    <property type="entry name" value="DsrEFH-like"/>
</dbReference>
<dbReference type="EMBL" id="MN080054">
    <property type="protein sequence ID" value="QEA08149.1"/>
    <property type="molecule type" value="Genomic_DNA"/>
</dbReference>
<dbReference type="SUPFAM" id="SSF75169">
    <property type="entry name" value="DsrEFH-like"/>
    <property type="match status" value="1"/>
</dbReference>
<proteinExistence type="predicted"/>
<reference evidence="1" key="1">
    <citation type="submission" date="2019-06" db="EMBL/GenBank/DDBJ databases">
        <authorList>
            <person name="Murdoch R.W."/>
            <person name="Fathepure B."/>
        </authorList>
    </citation>
    <scope>NUCLEOTIDE SEQUENCE</scope>
</reference>